<organism evidence="15 16">
    <name type="scientific">Leptobrachium leishanense</name>
    <name type="common">Leishan spiny toad</name>
    <dbReference type="NCBI Taxonomy" id="445787"/>
    <lineage>
        <taxon>Eukaryota</taxon>
        <taxon>Metazoa</taxon>
        <taxon>Chordata</taxon>
        <taxon>Craniata</taxon>
        <taxon>Vertebrata</taxon>
        <taxon>Euteleostomi</taxon>
        <taxon>Amphibia</taxon>
        <taxon>Batrachia</taxon>
        <taxon>Anura</taxon>
        <taxon>Pelobatoidea</taxon>
        <taxon>Megophryidae</taxon>
        <taxon>Leptobrachium</taxon>
    </lineage>
</organism>
<feature type="binding site" evidence="13">
    <location>
        <position position="33"/>
    </location>
    <ligand>
        <name>Ca(2+)</name>
        <dbReference type="ChEBI" id="CHEBI:29108"/>
    </ligand>
</feature>
<evidence type="ECO:0000313" key="16">
    <source>
        <dbReference type="Proteomes" id="UP000694569"/>
    </source>
</evidence>
<keyword evidence="9" id="KW-0472">Membrane</keyword>
<dbReference type="Ensembl" id="ENSLLET00000001522.1">
    <property type="protein sequence ID" value="ENSLLEP00000001449.1"/>
    <property type="gene ID" value="ENSLLEG00000000941.1"/>
</dbReference>
<comment type="catalytic activity">
    <reaction evidence="10">
        <text>N-(9Z-octadecenoyl)-sphing-4-enine + H2O = sphing-4-enine + (9Z)-octadecenoate</text>
        <dbReference type="Rhea" id="RHEA:41299"/>
        <dbReference type="ChEBI" id="CHEBI:15377"/>
        <dbReference type="ChEBI" id="CHEBI:30823"/>
        <dbReference type="ChEBI" id="CHEBI:57756"/>
        <dbReference type="ChEBI" id="CHEBI:77996"/>
    </reaction>
    <physiologicalReaction direction="left-to-right" evidence="10">
        <dbReference type="Rhea" id="RHEA:41300"/>
    </physiologicalReaction>
</comment>
<evidence type="ECO:0000256" key="4">
    <source>
        <dbReference type="ARBA" id="ARBA00009780"/>
    </source>
</evidence>
<evidence type="ECO:0000256" key="5">
    <source>
        <dbReference type="ARBA" id="ARBA00022692"/>
    </source>
</evidence>
<comment type="function">
    <text evidence="14">Hydrolyzes the sphingolipid ceramide into sphingosine and free fatty acid.</text>
</comment>
<keyword evidence="13" id="KW-0479">Metal-binding</keyword>
<comment type="catalytic activity">
    <reaction evidence="12">
        <text>an N-acylsphinganine + H2O = sphinganine + a fatty acid</text>
        <dbReference type="Rhea" id="RHEA:33551"/>
        <dbReference type="ChEBI" id="CHEBI:15377"/>
        <dbReference type="ChEBI" id="CHEBI:28868"/>
        <dbReference type="ChEBI" id="CHEBI:31488"/>
        <dbReference type="ChEBI" id="CHEBI:57817"/>
    </reaction>
    <physiologicalReaction direction="left-to-right" evidence="12">
        <dbReference type="Rhea" id="RHEA:33552"/>
    </physiologicalReaction>
</comment>
<feature type="binding site" evidence="13">
    <location>
        <position position="24"/>
    </location>
    <ligand>
        <name>Ca(2+)</name>
        <dbReference type="ChEBI" id="CHEBI:29108"/>
    </ligand>
</feature>
<evidence type="ECO:0000256" key="12">
    <source>
        <dbReference type="ARBA" id="ARBA00049511"/>
    </source>
</evidence>
<keyword evidence="7" id="KW-0746">Sphingolipid metabolism</keyword>
<comment type="subcellular location">
    <subcellularLocation>
        <location evidence="1">Membrane</location>
        <topology evidence="1">Multi-pass membrane protein</topology>
    </subcellularLocation>
</comment>
<keyword evidence="16" id="KW-1185">Reference proteome</keyword>
<accession>A0A8C5LKE7</accession>
<proteinExistence type="inferred from homology"/>
<dbReference type="GO" id="GO:0005789">
    <property type="term" value="C:endoplasmic reticulum membrane"/>
    <property type="evidence" value="ECO:0007669"/>
    <property type="project" value="TreeGrafter"/>
</dbReference>
<dbReference type="GO" id="GO:0046512">
    <property type="term" value="P:sphingosine biosynthetic process"/>
    <property type="evidence" value="ECO:0007669"/>
    <property type="project" value="UniProtKB-ARBA"/>
</dbReference>
<comment type="similarity">
    <text evidence="4 14">Belongs to the alkaline ceramidase family.</text>
</comment>
<sequence>MAPALDRPGYWGPPSSTLEWCEENYAVSYYIAEFWNRVSNMIMILPPLFGAIQTVKDGLETRYVVAYLGLTAVGLGLCGKKNGHSLWV</sequence>
<dbReference type="PANTHER" id="PTHR46187:SF3">
    <property type="entry name" value="ALKALINE CERAMIDASE 3"/>
    <property type="match status" value="1"/>
</dbReference>
<dbReference type="PANTHER" id="PTHR46187">
    <property type="entry name" value="ALKALINE CERAMIDASE 3"/>
    <property type="match status" value="1"/>
</dbReference>
<feature type="binding site" evidence="13">
    <location>
        <position position="22"/>
    </location>
    <ligand>
        <name>Ca(2+)</name>
        <dbReference type="ChEBI" id="CHEBI:29108"/>
    </ligand>
</feature>
<evidence type="ECO:0000256" key="7">
    <source>
        <dbReference type="ARBA" id="ARBA00022919"/>
    </source>
</evidence>
<dbReference type="GO" id="GO:0071602">
    <property type="term" value="P:phytosphingosine biosynthetic process"/>
    <property type="evidence" value="ECO:0007669"/>
    <property type="project" value="TreeGrafter"/>
</dbReference>
<evidence type="ECO:0000256" key="1">
    <source>
        <dbReference type="ARBA" id="ARBA00004141"/>
    </source>
</evidence>
<dbReference type="GeneTree" id="ENSGT00730000110920"/>
<evidence type="ECO:0000256" key="2">
    <source>
        <dbReference type="ARBA" id="ARBA00004760"/>
    </source>
</evidence>
<dbReference type="GO" id="GO:0017040">
    <property type="term" value="F:N-acylsphingosine amidohydrolase activity"/>
    <property type="evidence" value="ECO:0007669"/>
    <property type="project" value="UniProtKB-EC"/>
</dbReference>
<reference evidence="15" key="2">
    <citation type="submission" date="2025-09" db="UniProtKB">
        <authorList>
            <consortium name="Ensembl"/>
        </authorList>
    </citation>
    <scope>IDENTIFICATION</scope>
</reference>
<feature type="binding site" evidence="13">
    <location>
        <position position="20"/>
    </location>
    <ligand>
        <name>Ca(2+)</name>
        <dbReference type="ChEBI" id="CHEBI:29108"/>
    </ligand>
</feature>
<dbReference type="GO" id="GO:0006672">
    <property type="term" value="P:ceramide metabolic process"/>
    <property type="evidence" value="ECO:0007669"/>
    <property type="project" value="InterPro"/>
</dbReference>
<evidence type="ECO:0000256" key="13">
    <source>
        <dbReference type="PIRSR" id="PIRSR608901-1"/>
    </source>
</evidence>
<dbReference type="OrthoDB" id="187171at2759"/>
<keyword evidence="14" id="KW-0443">Lipid metabolism</keyword>
<evidence type="ECO:0000256" key="6">
    <source>
        <dbReference type="ARBA" id="ARBA00022801"/>
    </source>
</evidence>
<evidence type="ECO:0000256" key="9">
    <source>
        <dbReference type="ARBA" id="ARBA00023136"/>
    </source>
</evidence>
<comment type="catalytic activity">
    <reaction evidence="11">
        <text>an N-acylsphing-4-enine + H2O = sphing-4-enine + a fatty acid</text>
        <dbReference type="Rhea" id="RHEA:20856"/>
        <dbReference type="ChEBI" id="CHEBI:15377"/>
        <dbReference type="ChEBI" id="CHEBI:28868"/>
        <dbReference type="ChEBI" id="CHEBI:52639"/>
        <dbReference type="ChEBI" id="CHEBI:57756"/>
        <dbReference type="EC" id="3.5.1.23"/>
    </reaction>
    <physiologicalReaction direction="left-to-right" evidence="11">
        <dbReference type="Rhea" id="RHEA:20857"/>
    </physiologicalReaction>
</comment>
<dbReference type="UniPathway" id="UPA00222"/>
<dbReference type="AlphaFoldDB" id="A0A8C5LKE7"/>
<dbReference type="EC" id="3.5.1.-" evidence="14"/>
<evidence type="ECO:0000256" key="3">
    <source>
        <dbReference type="ARBA" id="ARBA00004991"/>
    </source>
</evidence>
<evidence type="ECO:0000256" key="14">
    <source>
        <dbReference type="RuleBase" id="RU364079"/>
    </source>
</evidence>
<comment type="pathway">
    <text evidence="2">Lipid metabolism; sphingolipid metabolism.</text>
</comment>
<dbReference type="GO" id="GO:0046872">
    <property type="term" value="F:metal ion binding"/>
    <property type="evidence" value="ECO:0007669"/>
    <property type="project" value="UniProtKB-KW"/>
</dbReference>
<keyword evidence="5" id="KW-0812">Transmembrane</keyword>
<evidence type="ECO:0000256" key="10">
    <source>
        <dbReference type="ARBA" id="ARBA00047401"/>
    </source>
</evidence>
<keyword evidence="6 14" id="KW-0378">Hydrolase</keyword>
<name>A0A8C5LKE7_9ANUR</name>
<evidence type="ECO:0000256" key="8">
    <source>
        <dbReference type="ARBA" id="ARBA00022989"/>
    </source>
</evidence>
<comment type="pathway">
    <text evidence="3">Sphingolipid metabolism.</text>
</comment>
<evidence type="ECO:0000256" key="11">
    <source>
        <dbReference type="ARBA" id="ARBA00048323"/>
    </source>
</evidence>
<reference evidence="15" key="1">
    <citation type="submission" date="2025-08" db="UniProtKB">
        <authorList>
            <consortium name="Ensembl"/>
        </authorList>
    </citation>
    <scope>IDENTIFICATION</scope>
</reference>
<keyword evidence="13" id="KW-0106">Calcium</keyword>
<keyword evidence="8" id="KW-1133">Transmembrane helix</keyword>
<dbReference type="Proteomes" id="UP000694569">
    <property type="component" value="Unplaced"/>
</dbReference>
<protein>
    <recommendedName>
        <fullName evidence="14">Alkaline ceramidase</fullName>
        <ecNumber evidence="14">3.5.1.-</ecNumber>
    </recommendedName>
</protein>
<evidence type="ECO:0000313" key="15">
    <source>
        <dbReference type="Ensembl" id="ENSLLEP00000001449.1"/>
    </source>
</evidence>
<dbReference type="Pfam" id="PF05875">
    <property type="entry name" value="Ceramidase"/>
    <property type="match status" value="1"/>
</dbReference>
<dbReference type="InterPro" id="IPR008901">
    <property type="entry name" value="ACER"/>
</dbReference>